<proteinExistence type="predicted"/>
<reference evidence="3" key="1">
    <citation type="submission" date="2013-06" db="EMBL/GenBank/DDBJ databases">
        <authorList>
            <person name="Zhao Q."/>
        </authorList>
    </citation>
    <scope>NUCLEOTIDE SEQUENCE</scope>
    <source>
        <strain evidence="3">cv. W1943</strain>
    </source>
</reference>
<dbReference type="HOGENOM" id="CLU_2125142_0_0_1"/>
<reference evidence="2" key="2">
    <citation type="submission" date="2015-06" db="UniProtKB">
        <authorList>
            <consortium name="EnsemblPlants"/>
        </authorList>
    </citation>
    <scope>IDENTIFICATION</scope>
</reference>
<dbReference type="EnsemblPlants" id="ORUFI12G18920.1">
    <property type="protein sequence ID" value="ORUFI12G18920.1"/>
    <property type="gene ID" value="ORUFI12G18920"/>
</dbReference>
<name>A0A0E0RJ95_ORYRU</name>
<protein>
    <submittedName>
        <fullName evidence="2">Uncharacterized protein</fullName>
    </submittedName>
</protein>
<feature type="region of interest" description="Disordered" evidence="1">
    <location>
        <begin position="43"/>
        <end position="114"/>
    </location>
</feature>
<evidence type="ECO:0000313" key="3">
    <source>
        <dbReference type="Proteomes" id="UP000008022"/>
    </source>
</evidence>
<dbReference type="AlphaFoldDB" id="A0A0E0RJ95"/>
<feature type="region of interest" description="Disordered" evidence="1">
    <location>
        <begin position="1"/>
        <end position="29"/>
    </location>
</feature>
<feature type="compositionally biased region" description="Gly residues" evidence="1">
    <location>
        <begin position="70"/>
        <end position="80"/>
    </location>
</feature>
<feature type="compositionally biased region" description="Basic and acidic residues" evidence="1">
    <location>
        <begin position="92"/>
        <end position="107"/>
    </location>
</feature>
<accession>A0A0E0RJ95</accession>
<feature type="compositionally biased region" description="Basic and acidic residues" evidence="1">
    <location>
        <begin position="49"/>
        <end position="58"/>
    </location>
</feature>
<dbReference type="Proteomes" id="UP000008022">
    <property type="component" value="Unassembled WGS sequence"/>
</dbReference>
<evidence type="ECO:0000313" key="2">
    <source>
        <dbReference type="EnsemblPlants" id="ORUFI12G18920.1"/>
    </source>
</evidence>
<evidence type="ECO:0000256" key="1">
    <source>
        <dbReference type="SAM" id="MobiDB-lite"/>
    </source>
</evidence>
<feature type="compositionally biased region" description="Basic and acidic residues" evidence="1">
    <location>
        <begin position="10"/>
        <end position="19"/>
    </location>
</feature>
<keyword evidence="3" id="KW-1185">Reference proteome</keyword>
<sequence length="114" mass="12408">MPAATVAGSRGDRRAREAPDLLPPPPPPALLLFSSLRCRQPRLPARAATDVRGKRPREAPAPAEDDAPMGCGGRGGGCGGRRQISSPRRRRREEEEVVLVKEDEQKQKHCGRVL</sequence>
<organism evidence="2 3">
    <name type="scientific">Oryza rufipogon</name>
    <name type="common">Brownbeard rice</name>
    <name type="synonym">Asian wild rice</name>
    <dbReference type="NCBI Taxonomy" id="4529"/>
    <lineage>
        <taxon>Eukaryota</taxon>
        <taxon>Viridiplantae</taxon>
        <taxon>Streptophyta</taxon>
        <taxon>Embryophyta</taxon>
        <taxon>Tracheophyta</taxon>
        <taxon>Spermatophyta</taxon>
        <taxon>Magnoliopsida</taxon>
        <taxon>Liliopsida</taxon>
        <taxon>Poales</taxon>
        <taxon>Poaceae</taxon>
        <taxon>BOP clade</taxon>
        <taxon>Oryzoideae</taxon>
        <taxon>Oryzeae</taxon>
        <taxon>Oryzinae</taxon>
        <taxon>Oryza</taxon>
    </lineage>
</organism>
<dbReference type="Gramene" id="ORUFI12G18920.1">
    <property type="protein sequence ID" value="ORUFI12G18920.1"/>
    <property type="gene ID" value="ORUFI12G18920"/>
</dbReference>